<dbReference type="InterPro" id="IPR006015">
    <property type="entry name" value="Universal_stress_UspA"/>
</dbReference>
<sequence>MAITKILVPVDGSTYSLKAFRIALDIAKNNNAKINVLTCLEKEDVGAWYIDKRTNKKIMNDAKKFAKDFLSKLEKPAKDANIPISLNILETKSVSNQIITFSNSNKIDLIVIGSHGRGGFNKFLLGSVSNKVSQMAKCPVMIVK</sequence>
<evidence type="ECO:0000259" key="2">
    <source>
        <dbReference type="Pfam" id="PF00582"/>
    </source>
</evidence>
<evidence type="ECO:0000256" key="1">
    <source>
        <dbReference type="ARBA" id="ARBA00008791"/>
    </source>
</evidence>
<evidence type="ECO:0000313" key="4">
    <source>
        <dbReference type="Proteomes" id="UP000509478"/>
    </source>
</evidence>
<dbReference type="EMBL" id="CP026995">
    <property type="protein sequence ID" value="QLH07402.1"/>
    <property type="molecule type" value="Genomic_DNA"/>
</dbReference>
<dbReference type="RefSeq" id="WP_179371280.1">
    <property type="nucleotide sequence ID" value="NZ_CP026995.1"/>
</dbReference>
<accession>A0A7D5RBZ1</accession>
<dbReference type="PRINTS" id="PR01438">
    <property type="entry name" value="UNVRSLSTRESS"/>
</dbReference>
<dbReference type="OrthoDB" id="105697at2157"/>
<evidence type="ECO:0000313" key="3">
    <source>
        <dbReference type="EMBL" id="QLH07402.1"/>
    </source>
</evidence>
<dbReference type="InterPro" id="IPR006016">
    <property type="entry name" value="UspA"/>
</dbReference>
<dbReference type="InterPro" id="IPR014729">
    <property type="entry name" value="Rossmann-like_a/b/a_fold"/>
</dbReference>
<feature type="domain" description="UspA" evidence="2">
    <location>
        <begin position="4"/>
        <end position="144"/>
    </location>
</feature>
<dbReference type="CDD" id="cd00293">
    <property type="entry name" value="USP-like"/>
    <property type="match status" value="1"/>
</dbReference>
<protein>
    <submittedName>
        <fullName evidence="3">Universal stress protein</fullName>
    </submittedName>
</protein>
<gene>
    <name evidence="3" type="ORF">C5F50_10230</name>
</gene>
<dbReference type="GeneID" id="56068488"/>
<dbReference type="PIRSF" id="PIRSF006276">
    <property type="entry name" value="UspA"/>
    <property type="match status" value="1"/>
</dbReference>
<keyword evidence="4" id="KW-1185">Reference proteome</keyword>
<dbReference type="Pfam" id="PF00582">
    <property type="entry name" value="Usp"/>
    <property type="match status" value="1"/>
</dbReference>
<reference evidence="3 4" key="1">
    <citation type="submission" date="2018-02" db="EMBL/GenBank/DDBJ databases">
        <title>Complete genome of Nitrosopumilus ureaphilus PS0.</title>
        <authorList>
            <person name="Qin W."/>
            <person name="Zheng Y."/>
            <person name="Stahl D.A."/>
        </authorList>
    </citation>
    <scope>NUCLEOTIDE SEQUENCE [LARGE SCALE GENOMIC DNA]</scope>
    <source>
        <strain evidence="3 4">PS0</strain>
    </source>
</reference>
<proteinExistence type="inferred from homology"/>
<dbReference type="KEGG" id="nue:C5F50_10230"/>
<dbReference type="Proteomes" id="UP000509478">
    <property type="component" value="Chromosome"/>
</dbReference>
<dbReference type="PANTHER" id="PTHR46268:SF6">
    <property type="entry name" value="UNIVERSAL STRESS PROTEIN UP12"/>
    <property type="match status" value="1"/>
</dbReference>
<name>A0A7D5RBZ1_9ARCH</name>
<dbReference type="AlphaFoldDB" id="A0A7D5RBZ1"/>
<organism evidence="3 4">
    <name type="scientific">Nitrosopumilus ureiphilus</name>
    <dbReference type="NCBI Taxonomy" id="1470067"/>
    <lineage>
        <taxon>Archaea</taxon>
        <taxon>Nitrososphaerota</taxon>
        <taxon>Nitrososphaeria</taxon>
        <taxon>Nitrosopumilales</taxon>
        <taxon>Nitrosopumilaceae</taxon>
        <taxon>Nitrosopumilus</taxon>
    </lineage>
</organism>
<dbReference type="PANTHER" id="PTHR46268">
    <property type="entry name" value="STRESS RESPONSE PROTEIN NHAX"/>
    <property type="match status" value="1"/>
</dbReference>
<dbReference type="SUPFAM" id="SSF52402">
    <property type="entry name" value="Adenine nucleotide alpha hydrolases-like"/>
    <property type="match status" value="1"/>
</dbReference>
<comment type="similarity">
    <text evidence="1">Belongs to the universal stress protein A family.</text>
</comment>
<dbReference type="Gene3D" id="3.40.50.620">
    <property type="entry name" value="HUPs"/>
    <property type="match status" value="1"/>
</dbReference>